<evidence type="ECO:0000256" key="2">
    <source>
        <dbReference type="ARBA" id="ARBA00006727"/>
    </source>
</evidence>
<feature type="region of interest" description="Disordered" evidence="3">
    <location>
        <begin position="1"/>
        <end position="28"/>
    </location>
</feature>
<evidence type="ECO:0000259" key="5">
    <source>
        <dbReference type="PROSITE" id="PS50850"/>
    </source>
</evidence>
<reference evidence="6 7" key="1">
    <citation type="journal article" date="2015" name="Genome Biol. Evol.">
        <title>Phylogenomic analyses indicate that early fungi evolved digesting cell walls of algal ancestors of land plants.</title>
        <authorList>
            <person name="Chang Y."/>
            <person name="Wang S."/>
            <person name="Sekimoto S."/>
            <person name="Aerts A.L."/>
            <person name="Choi C."/>
            <person name="Clum A."/>
            <person name="LaButti K.M."/>
            <person name="Lindquist E.A."/>
            <person name="Yee Ngan C."/>
            <person name="Ohm R.A."/>
            <person name="Salamov A.A."/>
            <person name="Grigoriev I.V."/>
            <person name="Spatafora J.W."/>
            <person name="Berbee M.L."/>
        </authorList>
    </citation>
    <scope>NUCLEOTIDE SEQUENCE [LARGE SCALE GENOMIC DNA]</scope>
    <source>
        <strain evidence="6 7">JEL478</strain>
    </source>
</reference>
<organism evidence="6 7">
    <name type="scientific">Gonapodya prolifera (strain JEL478)</name>
    <name type="common">Monoblepharis prolifera</name>
    <dbReference type="NCBI Taxonomy" id="1344416"/>
    <lineage>
        <taxon>Eukaryota</taxon>
        <taxon>Fungi</taxon>
        <taxon>Fungi incertae sedis</taxon>
        <taxon>Chytridiomycota</taxon>
        <taxon>Chytridiomycota incertae sedis</taxon>
        <taxon>Monoblepharidomycetes</taxon>
        <taxon>Monoblepharidales</taxon>
        <taxon>Gonapodyaceae</taxon>
        <taxon>Gonapodya</taxon>
    </lineage>
</organism>
<feature type="transmembrane region" description="Helical" evidence="4">
    <location>
        <begin position="149"/>
        <end position="173"/>
    </location>
</feature>
<comment type="similarity">
    <text evidence="2">Belongs to the major facilitator superfamily. Monocarboxylate porter (TC 2.A.1.13) family.</text>
</comment>
<accession>A0A139A460</accession>
<feature type="compositionally biased region" description="Basic and acidic residues" evidence="3">
    <location>
        <begin position="10"/>
        <end position="24"/>
    </location>
</feature>
<dbReference type="OrthoDB" id="2213137at2759"/>
<name>A0A139A460_GONPJ</name>
<dbReference type="Proteomes" id="UP000070544">
    <property type="component" value="Unassembled WGS sequence"/>
</dbReference>
<feature type="transmembrane region" description="Helical" evidence="4">
    <location>
        <begin position="466"/>
        <end position="489"/>
    </location>
</feature>
<feature type="transmembrane region" description="Helical" evidence="4">
    <location>
        <begin position="68"/>
        <end position="91"/>
    </location>
</feature>
<proteinExistence type="inferred from homology"/>
<keyword evidence="7" id="KW-1185">Reference proteome</keyword>
<dbReference type="Pfam" id="PF07690">
    <property type="entry name" value="MFS_1"/>
    <property type="match status" value="2"/>
</dbReference>
<feature type="transmembrane region" description="Helical" evidence="4">
    <location>
        <begin position="279"/>
        <end position="300"/>
    </location>
</feature>
<keyword evidence="4" id="KW-0472">Membrane</keyword>
<dbReference type="PANTHER" id="PTHR11360:SF284">
    <property type="entry name" value="EG:103B4.3 PROTEIN-RELATED"/>
    <property type="match status" value="1"/>
</dbReference>
<feature type="domain" description="Major facilitator superfamily (MFS) profile" evidence="5">
    <location>
        <begin position="74"/>
        <end position="492"/>
    </location>
</feature>
<dbReference type="InterPro" id="IPR011701">
    <property type="entry name" value="MFS"/>
</dbReference>
<dbReference type="SUPFAM" id="SSF103473">
    <property type="entry name" value="MFS general substrate transporter"/>
    <property type="match status" value="1"/>
</dbReference>
<dbReference type="PANTHER" id="PTHR11360">
    <property type="entry name" value="MONOCARBOXYLATE TRANSPORTER"/>
    <property type="match status" value="1"/>
</dbReference>
<dbReference type="GO" id="GO:0016020">
    <property type="term" value="C:membrane"/>
    <property type="evidence" value="ECO:0007669"/>
    <property type="project" value="UniProtKB-SubCell"/>
</dbReference>
<feature type="transmembrane region" description="Helical" evidence="4">
    <location>
        <begin position="179"/>
        <end position="199"/>
    </location>
</feature>
<evidence type="ECO:0000256" key="3">
    <source>
        <dbReference type="SAM" id="MobiDB-lite"/>
    </source>
</evidence>
<feature type="transmembrane region" description="Helical" evidence="4">
    <location>
        <begin position="238"/>
        <end position="258"/>
    </location>
</feature>
<protein>
    <submittedName>
        <fullName evidence="6">MFS general substrate transporter</fullName>
    </submittedName>
</protein>
<dbReference type="PROSITE" id="PS50850">
    <property type="entry name" value="MFS"/>
    <property type="match status" value="1"/>
</dbReference>
<dbReference type="InterPro" id="IPR036259">
    <property type="entry name" value="MFS_trans_sf"/>
</dbReference>
<evidence type="ECO:0000256" key="4">
    <source>
        <dbReference type="SAM" id="Phobius"/>
    </source>
</evidence>
<dbReference type="GO" id="GO:0022857">
    <property type="term" value="F:transmembrane transporter activity"/>
    <property type="evidence" value="ECO:0007669"/>
    <property type="project" value="InterPro"/>
</dbReference>
<dbReference type="EMBL" id="KQ965799">
    <property type="protein sequence ID" value="KXS11607.1"/>
    <property type="molecule type" value="Genomic_DNA"/>
</dbReference>
<sequence>MDVDNVESNLSRRDDSSTDPEAKASQEAVLDIPTSSRRPEMTWTRFSRKWLFTFDLDDPESLPPIDGAIAWVIVAASFFEHFFMFGLSYSFSVYQRFYVSETSPFFSSAAEAAASNSLVSWVGSVQACCLFLFSPLTGRFADVYGYRTALYVGLVIQALGLLTGSFATSIYHLLPTQGFLYGVGMCISYPPCVGAVTQWHKKLRGVAVGLAVSGAGIGGFAIGPLVQVLIDSVGWRNSLRVMAAIVGGGGALCGFMIVPRQRATPRKGFFDWRILNDSLFFRFFVAGALMNFGYNVPWAFASTVSPGQLFGRLETALTSLIDPRIGVLNGASALGRIMMGLASDAVGPLNALMATMAGATVCVFLIWTFAKSYGVFMLFSVLYGFCAGGFISLTPTAITSMYGVDGIATRMGMYYAGLPWGLLVSPPIAGVSSRADTEAKRKRTRQGAILDRNTQVFPDGTKSQNFVPSILFCAVFLAAGTLGITWVRFERARWKVLQKA</sequence>
<feature type="transmembrane region" description="Helical" evidence="4">
    <location>
        <begin position="206"/>
        <end position="226"/>
    </location>
</feature>
<feature type="transmembrane region" description="Helical" evidence="4">
    <location>
        <begin position="381"/>
        <end position="404"/>
    </location>
</feature>
<dbReference type="Gene3D" id="1.20.1250.20">
    <property type="entry name" value="MFS general substrate transporter like domains"/>
    <property type="match status" value="2"/>
</dbReference>
<dbReference type="InterPro" id="IPR050327">
    <property type="entry name" value="Proton-linked_MCT"/>
</dbReference>
<evidence type="ECO:0000256" key="1">
    <source>
        <dbReference type="ARBA" id="ARBA00004141"/>
    </source>
</evidence>
<evidence type="ECO:0000313" key="7">
    <source>
        <dbReference type="Proteomes" id="UP000070544"/>
    </source>
</evidence>
<dbReference type="InterPro" id="IPR020846">
    <property type="entry name" value="MFS_dom"/>
</dbReference>
<comment type="subcellular location">
    <subcellularLocation>
        <location evidence="1">Membrane</location>
        <topology evidence="1">Multi-pass membrane protein</topology>
    </subcellularLocation>
</comment>
<feature type="transmembrane region" description="Helical" evidence="4">
    <location>
        <begin position="349"/>
        <end position="369"/>
    </location>
</feature>
<dbReference type="AlphaFoldDB" id="A0A139A460"/>
<keyword evidence="4" id="KW-0812">Transmembrane</keyword>
<keyword evidence="4" id="KW-1133">Transmembrane helix</keyword>
<gene>
    <name evidence="6" type="ORF">M427DRAFT_46985</name>
</gene>
<evidence type="ECO:0000313" key="6">
    <source>
        <dbReference type="EMBL" id="KXS11607.1"/>
    </source>
</evidence>